<reference evidence="1 2" key="1">
    <citation type="submission" date="2018-06" db="EMBL/GenBank/DDBJ databases">
        <title>Extensive metabolic versatility and redundancy in microbially diverse, dynamic hydrothermal sediments.</title>
        <authorList>
            <person name="Dombrowski N."/>
            <person name="Teske A."/>
            <person name="Baker B.J."/>
        </authorList>
    </citation>
    <scope>NUCLEOTIDE SEQUENCE [LARGE SCALE GENOMIC DNA]</scope>
    <source>
        <strain evidence="1">B20_G2</strain>
    </source>
</reference>
<comment type="caution">
    <text evidence="1">The sequence shown here is derived from an EMBL/GenBank/DDBJ whole genome shotgun (WGS) entry which is preliminary data.</text>
</comment>
<evidence type="ECO:0000313" key="1">
    <source>
        <dbReference type="EMBL" id="RLE53436.1"/>
    </source>
</evidence>
<gene>
    <name evidence="1" type="ORF">DRJ26_03340</name>
</gene>
<protein>
    <submittedName>
        <fullName evidence="1">Uncharacterized protein</fullName>
    </submittedName>
</protein>
<proteinExistence type="predicted"/>
<dbReference type="EMBL" id="QMRA01000066">
    <property type="protein sequence ID" value="RLE53436.1"/>
    <property type="molecule type" value="Genomic_DNA"/>
</dbReference>
<dbReference type="AlphaFoldDB" id="A0A497F214"/>
<dbReference type="Proteomes" id="UP000269499">
    <property type="component" value="Unassembled WGS sequence"/>
</dbReference>
<accession>A0A497F214</accession>
<organism evidence="1 2">
    <name type="scientific">Thermoproteota archaeon</name>
    <dbReference type="NCBI Taxonomy" id="2056631"/>
    <lineage>
        <taxon>Archaea</taxon>
        <taxon>Thermoproteota</taxon>
    </lineage>
</organism>
<sequence length="173" mass="20317">MSEDFRNMIERMNTIYIFGVTDEGSPYMILPTRQRFRVKKPVEALAKVEVEPPIAKLIIRLKQGKIKENISALIFPTTQELMDFTKAMGESDYMLLSLMPTSDFKDLYLKIARDEEVDVDKYRAITFQIPVEDAKSMKILATMTEFMDWRKLSEFEEAVRERQEEEMRNLGLE</sequence>
<name>A0A497F214_9CREN</name>
<evidence type="ECO:0000313" key="2">
    <source>
        <dbReference type="Proteomes" id="UP000269499"/>
    </source>
</evidence>